<reference evidence="4" key="1">
    <citation type="submission" date="2016-03" db="EMBL/GenBank/DDBJ databases">
        <title>Mechanisms controlling the formation of the plant cell surface in tip-growing cells are functionally conserved among land plants.</title>
        <authorList>
            <person name="Honkanen S."/>
            <person name="Jones V.A."/>
            <person name="Morieri G."/>
            <person name="Champion C."/>
            <person name="Hetherington A.J."/>
            <person name="Kelly S."/>
            <person name="Saint-Marcoux D."/>
            <person name="Proust H."/>
            <person name="Prescott H."/>
            <person name="Dolan L."/>
        </authorList>
    </citation>
    <scope>NUCLEOTIDE SEQUENCE [LARGE SCALE GENOMIC DNA]</scope>
    <source>
        <tissue evidence="4">Whole gametophyte</tissue>
    </source>
</reference>
<proteinExistence type="predicted"/>
<evidence type="ECO:0000256" key="1">
    <source>
        <dbReference type="ARBA" id="ARBA00022490"/>
    </source>
</evidence>
<name>A0A176VQH0_MARPO</name>
<dbReference type="EMBL" id="LVLJ01003104">
    <property type="protein sequence ID" value="OAE22643.1"/>
    <property type="molecule type" value="Genomic_DNA"/>
</dbReference>
<dbReference type="InterPro" id="IPR003682">
    <property type="entry name" value="rRNA_ssu_MeTfrase_G"/>
</dbReference>
<keyword evidence="2" id="KW-0698">rRNA processing</keyword>
<keyword evidence="3" id="KW-0808">Transferase</keyword>
<evidence type="ECO:0000256" key="3">
    <source>
        <dbReference type="ARBA" id="ARBA00022679"/>
    </source>
</evidence>
<dbReference type="SUPFAM" id="SSF53335">
    <property type="entry name" value="S-adenosyl-L-methionine-dependent methyltransferases"/>
    <property type="match status" value="1"/>
</dbReference>
<organism evidence="4 5">
    <name type="scientific">Marchantia polymorpha subsp. ruderalis</name>
    <dbReference type="NCBI Taxonomy" id="1480154"/>
    <lineage>
        <taxon>Eukaryota</taxon>
        <taxon>Viridiplantae</taxon>
        <taxon>Streptophyta</taxon>
        <taxon>Embryophyta</taxon>
        <taxon>Marchantiophyta</taxon>
        <taxon>Marchantiopsida</taxon>
        <taxon>Marchantiidae</taxon>
        <taxon>Marchantiales</taxon>
        <taxon>Marchantiaceae</taxon>
        <taxon>Marchantia</taxon>
    </lineage>
</organism>
<dbReference type="GO" id="GO:0005829">
    <property type="term" value="C:cytosol"/>
    <property type="evidence" value="ECO:0007669"/>
    <property type="project" value="TreeGrafter"/>
</dbReference>
<dbReference type="Pfam" id="PF02527">
    <property type="entry name" value="GidB"/>
    <property type="match status" value="1"/>
</dbReference>
<gene>
    <name evidence="4" type="ORF">AXG93_531s1270</name>
</gene>
<dbReference type="Proteomes" id="UP000077202">
    <property type="component" value="Unassembled WGS sequence"/>
</dbReference>
<keyword evidence="1" id="KW-0963">Cytoplasm</keyword>
<dbReference type="InterPro" id="IPR029063">
    <property type="entry name" value="SAM-dependent_MTases_sf"/>
</dbReference>
<evidence type="ECO:0000256" key="2">
    <source>
        <dbReference type="ARBA" id="ARBA00022552"/>
    </source>
</evidence>
<dbReference type="PANTHER" id="PTHR31760:SF0">
    <property type="entry name" value="S-ADENOSYL-L-METHIONINE-DEPENDENT METHYLTRANSFERASES SUPERFAMILY PROTEIN"/>
    <property type="match status" value="1"/>
</dbReference>
<sequence>MERHIMDSLALLPVLETAYGEHTSKRSVEQLEVIDVGTGAGLPGIVFAIARPGQKPACVSLEVNINRP</sequence>
<dbReference type="AlphaFoldDB" id="A0A176VQH0"/>
<evidence type="ECO:0000313" key="4">
    <source>
        <dbReference type="EMBL" id="OAE22643.1"/>
    </source>
</evidence>
<keyword evidence="5" id="KW-1185">Reference proteome</keyword>
<dbReference type="PANTHER" id="PTHR31760">
    <property type="entry name" value="S-ADENOSYL-L-METHIONINE-DEPENDENT METHYLTRANSFERASES SUPERFAMILY PROTEIN"/>
    <property type="match status" value="1"/>
</dbReference>
<accession>A0A176VQH0</accession>
<dbReference type="Gene3D" id="3.40.50.150">
    <property type="entry name" value="Vaccinia Virus protein VP39"/>
    <property type="match status" value="1"/>
</dbReference>
<dbReference type="GO" id="GO:0070043">
    <property type="term" value="F:rRNA (guanine-N7-)-methyltransferase activity"/>
    <property type="evidence" value="ECO:0007669"/>
    <property type="project" value="TreeGrafter"/>
</dbReference>
<comment type="caution">
    <text evidence="4">The sequence shown here is derived from an EMBL/GenBank/DDBJ whole genome shotgun (WGS) entry which is preliminary data.</text>
</comment>
<evidence type="ECO:0000313" key="5">
    <source>
        <dbReference type="Proteomes" id="UP000077202"/>
    </source>
</evidence>
<protein>
    <submittedName>
        <fullName evidence="4">Uncharacterized protein</fullName>
    </submittedName>
</protein>